<name>A0AAW4ZHI5_BACT4</name>
<dbReference type="Pfam" id="PF19263">
    <property type="entry name" value="DUF5906"/>
    <property type="match status" value="1"/>
</dbReference>
<evidence type="ECO:0000259" key="3">
    <source>
        <dbReference type="PROSITE" id="PS51206"/>
    </source>
</evidence>
<dbReference type="InterPro" id="IPR014015">
    <property type="entry name" value="Helicase_SF3_DNA-vir"/>
</dbReference>
<sequence>MTAKESKDSHRPPSDSGMAKEEFIRVGTTLYKLVNQPRLNGGYVRKRIAWNNETLRQDYGKDYIGSVPKYDGFCTVPEHVNYLPVVGKFLNLYEPIDHRPIQGEFPHIQSLIRHIFGEQYELGMDYLQLLYLQPIQKLPILLLVSEERNTGKSTFLNFLKALFQNNVTFNTNEDFRSQFNSDWAGKLLIVVDEVLLNRREDSERLKNLSTTLSYKVEAKGKDRDEIAFFAKFVLCSNNEYLPVIIDAGETRYWVRRIDRLQSDDTEFLQKLKAEIPAFLYHLQHRSLSTEKESRMWFAPSLLHTEALRKIIRSNRNRLEIEMHELILDIMDSVGTDALSFDCNDILLLLQHSQVKADRCQVRKVLKECWKLAPAPNTLTYTTYQVDFTRECHYSPMRKTGRFYTVTRGFLETL</sequence>
<dbReference type="GO" id="GO:0005524">
    <property type="term" value="F:ATP binding"/>
    <property type="evidence" value="ECO:0007669"/>
    <property type="project" value="UniProtKB-KW"/>
</dbReference>
<dbReference type="GO" id="GO:0004386">
    <property type="term" value="F:helicase activity"/>
    <property type="evidence" value="ECO:0007669"/>
    <property type="project" value="UniProtKB-KW"/>
</dbReference>
<keyword evidence="1" id="KW-0547">Nucleotide-binding</keyword>
<dbReference type="SUPFAM" id="SSF52540">
    <property type="entry name" value="P-loop containing nucleoside triphosphate hydrolases"/>
    <property type="match status" value="1"/>
</dbReference>
<keyword evidence="4" id="KW-0347">Helicase</keyword>
<protein>
    <submittedName>
        <fullName evidence="4">Helicase</fullName>
    </submittedName>
</protein>
<dbReference type="AlphaFoldDB" id="A0AAW4ZHI5"/>
<dbReference type="Gene3D" id="3.40.50.300">
    <property type="entry name" value="P-loop containing nucleotide triphosphate hydrolases"/>
    <property type="match status" value="1"/>
</dbReference>
<dbReference type="PROSITE" id="PS51206">
    <property type="entry name" value="SF3_HELICASE_1"/>
    <property type="match status" value="1"/>
</dbReference>
<organism evidence="4 5">
    <name type="scientific">Bacteroides thetaiotaomicron</name>
    <dbReference type="NCBI Taxonomy" id="818"/>
    <lineage>
        <taxon>Bacteria</taxon>
        <taxon>Pseudomonadati</taxon>
        <taxon>Bacteroidota</taxon>
        <taxon>Bacteroidia</taxon>
        <taxon>Bacteroidales</taxon>
        <taxon>Bacteroidaceae</taxon>
        <taxon>Bacteroides</taxon>
    </lineage>
</organism>
<keyword evidence="2" id="KW-0067">ATP-binding</keyword>
<evidence type="ECO:0000313" key="5">
    <source>
        <dbReference type="Proteomes" id="UP001200544"/>
    </source>
</evidence>
<accession>A0AAW4ZHI5</accession>
<evidence type="ECO:0000313" key="4">
    <source>
        <dbReference type="EMBL" id="MCE9241129.1"/>
    </source>
</evidence>
<dbReference type="Proteomes" id="UP001200544">
    <property type="component" value="Unassembled WGS sequence"/>
</dbReference>
<dbReference type="InterPro" id="IPR027417">
    <property type="entry name" value="P-loop_NTPase"/>
</dbReference>
<dbReference type="EMBL" id="JAHYQA010000049">
    <property type="protein sequence ID" value="MCE9241129.1"/>
    <property type="molecule type" value="Genomic_DNA"/>
</dbReference>
<evidence type="ECO:0000256" key="1">
    <source>
        <dbReference type="ARBA" id="ARBA00022741"/>
    </source>
</evidence>
<keyword evidence="4" id="KW-0378">Hydrolase</keyword>
<dbReference type="RefSeq" id="WP_234129514.1">
    <property type="nucleotide sequence ID" value="NZ_JAHYQA010000049.1"/>
</dbReference>
<evidence type="ECO:0000256" key="2">
    <source>
        <dbReference type="ARBA" id="ARBA00022840"/>
    </source>
</evidence>
<comment type="caution">
    <text evidence="4">The sequence shown here is derived from an EMBL/GenBank/DDBJ whole genome shotgun (WGS) entry which is preliminary data.</text>
</comment>
<reference evidence="4" key="1">
    <citation type="submission" date="2021-07" db="EMBL/GenBank/DDBJ databases">
        <title>Comparative genomics of Bacteroides fragilis group isolates reveals species-dependent resistance mechanisms and validates clinical tools for resistance prediction.</title>
        <authorList>
            <person name="Wallace M.J."/>
            <person name="Jean S."/>
            <person name="Wallace M.A."/>
            <person name="Carey-Ann B.D."/>
            <person name="Dantas G."/>
        </authorList>
    </citation>
    <scope>NUCLEOTIDE SEQUENCE</scope>
    <source>
        <strain evidence="4">BJH_160</strain>
    </source>
</reference>
<proteinExistence type="predicted"/>
<feature type="domain" description="SF3 helicase" evidence="3">
    <location>
        <begin position="118"/>
        <end position="277"/>
    </location>
</feature>
<gene>
    <name evidence="4" type="ORF">K0H07_28830</name>
</gene>
<dbReference type="InterPro" id="IPR045455">
    <property type="entry name" value="NrS-1_pol-like_helicase"/>
</dbReference>